<gene>
    <name evidence="1" type="ORF">GCM10008090_18180</name>
</gene>
<keyword evidence="2" id="KW-1185">Reference proteome</keyword>
<comment type="caution">
    <text evidence="1">The sequence shown here is derived from an EMBL/GenBank/DDBJ whole genome shotgun (WGS) entry which is preliminary data.</text>
</comment>
<protein>
    <submittedName>
        <fullName evidence="1">Uncharacterized protein</fullName>
    </submittedName>
</protein>
<proteinExistence type="predicted"/>
<evidence type="ECO:0000313" key="2">
    <source>
        <dbReference type="Proteomes" id="UP000614811"/>
    </source>
</evidence>
<dbReference type="Proteomes" id="UP000614811">
    <property type="component" value="Unassembled WGS sequence"/>
</dbReference>
<name>A0A918RSN0_9GAMM</name>
<organism evidence="1 2">
    <name type="scientific">Arenicella chitinivorans</name>
    <dbReference type="NCBI Taxonomy" id="1329800"/>
    <lineage>
        <taxon>Bacteria</taxon>
        <taxon>Pseudomonadati</taxon>
        <taxon>Pseudomonadota</taxon>
        <taxon>Gammaproteobacteria</taxon>
        <taxon>Arenicellales</taxon>
        <taxon>Arenicellaceae</taxon>
        <taxon>Arenicella</taxon>
    </lineage>
</organism>
<accession>A0A918RSN0</accession>
<dbReference type="RefSeq" id="WP_189400023.1">
    <property type="nucleotide sequence ID" value="NZ_BMXA01000002.1"/>
</dbReference>
<sequence>MKKALFSSILILFTYALFEITALVAYKIKFGEYNLHALQLAKQDAIEAKDQSTVFVPEAAVENGVIQTPILHPYVGFSVDGKRIDPNCQSADIMDCATRIRVDTDRSFAKRSDKVAVIGILGGSFADGTARGGSKKYFDHVMQYIPAFKDKEVVVYNMAMGAYKQPQQLMQLSYYLALGAEFDVVINLDGFNELAATYYGWRDSGLHPAFPKSWNHRVSSSISREGMLAYGKKFQLLESRSGLAEFASGFPTRWSPMINFFWRIMDPGYVNRIVAVDAQIDALSRVPEDQRDFAYEALGPDMTLNTPDEMANYAADLWLNSSLAMRDLAEGNGARYYHFLQPNQYIEGAKPLNPEERKIAILDYGGYGNAYKQLFPALLERVTSLKDRGVHFYDLTYMFSDIPDTLYIDNCCHLNPKGYDMVARKLMTTISDDYYALPTLD</sequence>
<dbReference type="AlphaFoldDB" id="A0A918RSN0"/>
<dbReference type="EMBL" id="BMXA01000002">
    <property type="protein sequence ID" value="GHA08677.1"/>
    <property type="molecule type" value="Genomic_DNA"/>
</dbReference>
<evidence type="ECO:0000313" key="1">
    <source>
        <dbReference type="EMBL" id="GHA08677.1"/>
    </source>
</evidence>
<reference evidence="1" key="2">
    <citation type="submission" date="2020-09" db="EMBL/GenBank/DDBJ databases">
        <authorList>
            <person name="Sun Q."/>
            <person name="Kim S."/>
        </authorList>
    </citation>
    <scope>NUCLEOTIDE SEQUENCE</scope>
    <source>
        <strain evidence="1">KCTC 12711</strain>
    </source>
</reference>
<dbReference type="SUPFAM" id="SSF52266">
    <property type="entry name" value="SGNH hydrolase"/>
    <property type="match status" value="1"/>
</dbReference>
<reference evidence="1" key="1">
    <citation type="journal article" date="2014" name="Int. J. Syst. Evol. Microbiol.">
        <title>Complete genome sequence of Corynebacterium casei LMG S-19264T (=DSM 44701T), isolated from a smear-ripened cheese.</title>
        <authorList>
            <consortium name="US DOE Joint Genome Institute (JGI-PGF)"/>
            <person name="Walter F."/>
            <person name="Albersmeier A."/>
            <person name="Kalinowski J."/>
            <person name="Ruckert C."/>
        </authorList>
    </citation>
    <scope>NUCLEOTIDE SEQUENCE</scope>
    <source>
        <strain evidence="1">KCTC 12711</strain>
    </source>
</reference>